<dbReference type="InterPro" id="IPR037066">
    <property type="entry name" value="Plug_dom_sf"/>
</dbReference>
<protein>
    <recommendedName>
        <fullName evidence="4">TonB-dependent receptor plug domain-containing protein</fullName>
    </recommendedName>
</protein>
<organism evidence="2 3">
    <name type="scientific">Flavobacterium flavipallidum</name>
    <dbReference type="NCBI Taxonomy" id="3139140"/>
    <lineage>
        <taxon>Bacteria</taxon>
        <taxon>Pseudomonadati</taxon>
        <taxon>Bacteroidota</taxon>
        <taxon>Flavobacteriia</taxon>
        <taxon>Flavobacteriales</taxon>
        <taxon>Flavobacteriaceae</taxon>
        <taxon>Flavobacterium</taxon>
    </lineage>
</organism>
<dbReference type="Gene3D" id="2.170.130.10">
    <property type="entry name" value="TonB-dependent receptor, plug domain"/>
    <property type="match status" value="1"/>
</dbReference>
<gene>
    <name evidence="2" type="ORF">AAEO59_01480</name>
</gene>
<accession>A0ABU9HIW3</accession>
<dbReference type="SUPFAM" id="SSF56935">
    <property type="entry name" value="Porins"/>
    <property type="match status" value="1"/>
</dbReference>
<dbReference type="EMBL" id="JBBYHU010000002">
    <property type="protein sequence ID" value="MEL1239708.1"/>
    <property type="molecule type" value="Genomic_DNA"/>
</dbReference>
<feature type="signal peptide" evidence="1">
    <location>
        <begin position="1"/>
        <end position="21"/>
    </location>
</feature>
<keyword evidence="3" id="KW-1185">Reference proteome</keyword>
<feature type="chain" id="PRO_5045098610" description="TonB-dependent receptor plug domain-containing protein" evidence="1">
    <location>
        <begin position="22"/>
        <end position="816"/>
    </location>
</feature>
<evidence type="ECO:0008006" key="4">
    <source>
        <dbReference type="Google" id="ProtNLM"/>
    </source>
</evidence>
<evidence type="ECO:0000313" key="2">
    <source>
        <dbReference type="EMBL" id="MEL1239708.1"/>
    </source>
</evidence>
<dbReference type="Proteomes" id="UP001398556">
    <property type="component" value="Unassembled WGS sequence"/>
</dbReference>
<dbReference type="RefSeq" id="WP_341698980.1">
    <property type="nucleotide sequence ID" value="NZ_JBBYHU010000002.1"/>
</dbReference>
<keyword evidence="1" id="KW-0732">Signal</keyword>
<evidence type="ECO:0000313" key="3">
    <source>
        <dbReference type="Proteomes" id="UP001398556"/>
    </source>
</evidence>
<name>A0ABU9HIW3_9FLAO</name>
<evidence type="ECO:0000256" key="1">
    <source>
        <dbReference type="SAM" id="SignalP"/>
    </source>
</evidence>
<comment type="caution">
    <text evidence="2">The sequence shown here is derived from an EMBL/GenBank/DDBJ whole genome shotgun (WGS) entry which is preliminary data.</text>
</comment>
<proteinExistence type="predicted"/>
<reference evidence="2 3" key="1">
    <citation type="submission" date="2024-04" db="EMBL/GenBank/DDBJ databases">
        <title>Flavobacterium sp. DGU99 16S ribosomal RNA gene Genome sequencing and assembly.</title>
        <authorList>
            <person name="Park S."/>
        </authorList>
    </citation>
    <scope>NUCLEOTIDE SEQUENCE [LARGE SCALE GENOMIC DNA]</scope>
    <source>
        <strain evidence="2 3">DGU99</strain>
    </source>
</reference>
<sequence length="816" mass="92294">MTKKLFYLLILFFSITSTNFAQQLTDSIEKAKKNPPEIEKIYLHTDNNYYSIGESLWYKAYSVYAYTNQLFDHSKILYVELISPESKIISRNITNLEGGLGHGDFILADSLGIKPGTYQLRAYTNWMRNYGDDFVFKKEIQIITPNEEKAIQTKENNTKAISKDKKDNPKLENTPEIIVDFFPEGGSLIEDVISNVAFKATDSYGNPIEIRGTIFDANEKQINLFKSVHDGMGKFIIQPEKNQKYYAKIITPNNNEIKVTLPDVQKTGYTLSINTVDEKKVVTIKTNTATLNQNPNSDLTLICTTRGITYFQGTQTLKDTKLSFILPEENFPEGITQLTLYDNQSRPQSERLVYIEKKQNIDISLTPEKKNYSPKEKVNITLTAKNEQGNPLVANFSIAATDTNGVNENFDDGINICSYFLMASDIKGKVHNPNYYFNNSNPRRLFHLDLLLLTQGWRDFVWKKFPNLNENKNFKVEKGITIAGKVENLFGTTVKENNLVQMVLLNKGNSIMLNDTTDVNGKFEFNNINFKGTATMLLNTKNQKGKNSGEFILDSIYNQPTTIDFKGYKFLNNQENKINLIKANLHNKNILFNIPEENQLKDVIITSKKKKEDSSPSQYGFADYTYIPEEKGPQYSNIFILLQVAIPNITASANSIRFNRYNGPALIIVDGAETEISVLSSIATDDIAKIETIKGPGAAVFGSQGANGAILIYTKLGKGINSSKKVFHSVTMPVNGYQNTRYFYSPDYSKPNPSENNQADIRNTLYWNPYIQPDEKGNASFSYYNNEVDTTVNLNLEGITNNGIPIIVQSSYQIKK</sequence>